<evidence type="ECO:0000313" key="12">
    <source>
        <dbReference type="EMBL" id="KIL47045.1"/>
    </source>
</evidence>
<sequence>MEPLNSLRSLADIIIALDTTTIIDISDINGSIIYANDKFCEISKYNRNEILSKNHRIFNADYHPKEFFSELWKTVQCGKIWKGEIKNKCKDGSYYWTDNTIVPFLNEEGKSYQYVTIRKDITKRKQTEDTLKKTLMKLDTSNKELSDIKFALDESSIIAMTDKKGTITYVNDTFCAISKYEREELIGQDHRILNSSYHTQGFFRNLWKTIGQGEIWRGEIKNKAKDGSYYWVYTTIVPFLNENEKPYKYVAIRNDITEQKKAEELLLRSEKLSAIGELAAGVAHEIRNPLTTLKGFTAFLMEAETDYKKQLYLKLLLEEIERINFIVGEFMVLAKPQAIELKMKPLIPIIERVRTFLKSEMNLHNVSILLDVHDETIEVECEENQMKQVFLNILKNAIEAMPDGGNIHIEVEVKGDSVEIIVRDEGTGIPNEIIKKIGDPFFSTKETGNGLGMMVCFTIIKNHHGSMVIDSKVNEGTMIRITLPYTS</sequence>
<dbReference type="AlphaFoldDB" id="A0A0C2R9S8"/>
<dbReference type="EMBL" id="JXRR01000015">
    <property type="protein sequence ID" value="KIL47045.1"/>
    <property type="molecule type" value="Genomic_DNA"/>
</dbReference>
<feature type="domain" description="PAC" evidence="11">
    <location>
        <begin position="81"/>
        <end position="133"/>
    </location>
</feature>
<dbReference type="GO" id="GO:0000155">
    <property type="term" value="F:phosphorelay sensor kinase activity"/>
    <property type="evidence" value="ECO:0007669"/>
    <property type="project" value="InterPro"/>
</dbReference>
<dbReference type="CDD" id="cd00082">
    <property type="entry name" value="HisKA"/>
    <property type="match status" value="1"/>
</dbReference>
<evidence type="ECO:0000256" key="8">
    <source>
        <dbReference type="ARBA" id="ARBA00023012"/>
    </source>
</evidence>
<evidence type="ECO:0000256" key="3">
    <source>
        <dbReference type="ARBA" id="ARBA00022553"/>
    </source>
</evidence>
<comment type="catalytic activity">
    <reaction evidence="1">
        <text>ATP + protein L-histidine = ADP + protein N-phospho-L-histidine.</text>
        <dbReference type="EC" id="2.7.13.3"/>
    </reaction>
</comment>
<dbReference type="EC" id="2.7.13.3" evidence="2"/>
<reference evidence="12 13" key="1">
    <citation type="submission" date="2015-01" db="EMBL/GenBank/DDBJ databases">
        <title>Jeotgalibacillus campisalis genome sequencing.</title>
        <authorList>
            <person name="Goh K.M."/>
            <person name="Chan K.-G."/>
            <person name="Yaakop A.S."/>
            <person name="Ee R."/>
            <person name="Gan H.M."/>
            <person name="Chan C.S."/>
        </authorList>
    </citation>
    <scope>NUCLEOTIDE SEQUENCE [LARGE SCALE GENOMIC DNA]</scope>
    <source>
        <strain evidence="12 13">SF-57</strain>
    </source>
</reference>
<evidence type="ECO:0000256" key="6">
    <source>
        <dbReference type="ARBA" id="ARBA00022777"/>
    </source>
</evidence>
<organism evidence="12 13">
    <name type="scientific">Jeotgalibacillus campisalis</name>
    <dbReference type="NCBI Taxonomy" id="220754"/>
    <lineage>
        <taxon>Bacteria</taxon>
        <taxon>Bacillati</taxon>
        <taxon>Bacillota</taxon>
        <taxon>Bacilli</taxon>
        <taxon>Bacillales</taxon>
        <taxon>Caryophanaceae</taxon>
        <taxon>Jeotgalibacillus</taxon>
    </lineage>
</organism>
<keyword evidence="8" id="KW-0902">Two-component regulatory system</keyword>
<protein>
    <recommendedName>
        <fullName evidence="2">histidine kinase</fullName>
        <ecNumber evidence="2">2.7.13.3</ecNumber>
    </recommendedName>
</protein>
<evidence type="ECO:0000313" key="13">
    <source>
        <dbReference type="Proteomes" id="UP000031972"/>
    </source>
</evidence>
<dbReference type="CDD" id="cd00130">
    <property type="entry name" value="PAS"/>
    <property type="match status" value="2"/>
</dbReference>
<keyword evidence="13" id="KW-1185">Reference proteome</keyword>
<dbReference type="SMART" id="SM00091">
    <property type="entry name" value="PAS"/>
    <property type="match status" value="2"/>
</dbReference>
<dbReference type="PATRIC" id="fig|220754.4.peg.2383"/>
<dbReference type="InterPro" id="IPR003594">
    <property type="entry name" value="HATPase_dom"/>
</dbReference>
<keyword evidence="6" id="KW-0418">Kinase</keyword>
<dbReference type="PANTHER" id="PTHR43065:SF34">
    <property type="entry name" value="SPORULATION KINASE A"/>
    <property type="match status" value="1"/>
</dbReference>
<evidence type="ECO:0000259" key="11">
    <source>
        <dbReference type="PROSITE" id="PS50113"/>
    </source>
</evidence>
<dbReference type="PROSITE" id="PS50113">
    <property type="entry name" value="PAC"/>
    <property type="match status" value="2"/>
</dbReference>
<dbReference type="Proteomes" id="UP000031972">
    <property type="component" value="Unassembled WGS sequence"/>
</dbReference>
<keyword evidence="3" id="KW-0597">Phosphoprotein</keyword>
<dbReference type="SMART" id="SM00387">
    <property type="entry name" value="HATPase_c"/>
    <property type="match status" value="1"/>
</dbReference>
<feature type="domain" description="Histidine kinase" evidence="9">
    <location>
        <begin position="281"/>
        <end position="487"/>
    </location>
</feature>
<dbReference type="RefSeq" id="WP_052477017.1">
    <property type="nucleotide sequence ID" value="NZ_JXRR01000015.1"/>
</dbReference>
<evidence type="ECO:0000256" key="2">
    <source>
        <dbReference type="ARBA" id="ARBA00012438"/>
    </source>
</evidence>
<dbReference type="SUPFAM" id="SSF55785">
    <property type="entry name" value="PYP-like sensor domain (PAS domain)"/>
    <property type="match status" value="2"/>
</dbReference>
<proteinExistence type="predicted"/>
<feature type="domain" description="PAC" evidence="11">
    <location>
        <begin position="216"/>
        <end position="268"/>
    </location>
</feature>
<evidence type="ECO:0000256" key="7">
    <source>
        <dbReference type="ARBA" id="ARBA00022840"/>
    </source>
</evidence>
<dbReference type="Gene3D" id="3.30.450.20">
    <property type="entry name" value="PAS domain"/>
    <property type="match status" value="2"/>
</dbReference>
<comment type="caution">
    <text evidence="12">The sequence shown here is derived from an EMBL/GenBank/DDBJ whole genome shotgun (WGS) entry which is preliminary data.</text>
</comment>
<evidence type="ECO:0000256" key="4">
    <source>
        <dbReference type="ARBA" id="ARBA00022679"/>
    </source>
</evidence>
<dbReference type="InterPro" id="IPR000700">
    <property type="entry name" value="PAS-assoc_C"/>
</dbReference>
<name>A0A0C2R9S8_9BACL</name>
<dbReference type="PROSITE" id="PS50112">
    <property type="entry name" value="PAS"/>
    <property type="match status" value="2"/>
</dbReference>
<keyword evidence="4 12" id="KW-0808">Transferase</keyword>
<dbReference type="SMART" id="SM00086">
    <property type="entry name" value="PAC"/>
    <property type="match status" value="2"/>
</dbReference>
<dbReference type="SUPFAM" id="SSF55874">
    <property type="entry name" value="ATPase domain of HSP90 chaperone/DNA topoisomerase II/histidine kinase"/>
    <property type="match status" value="1"/>
</dbReference>
<dbReference type="InterPro" id="IPR036890">
    <property type="entry name" value="HATPase_C_sf"/>
</dbReference>
<dbReference type="PRINTS" id="PR00344">
    <property type="entry name" value="BCTRLSENSOR"/>
</dbReference>
<gene>
    <name evidence="12" type="ORF">KR50_23670</name>
</gene>
<dbReference type="Pfam" id="PF13426">
    <property type="entry name" value="PAS_9"/>
    <property type="match status" value="2"/>
</dbReference>
<dbReference type="InterPro" id="IPR003661">
    <property type="entry name" value="HisK_dim/P_dom"/>
</dbReference>
<evidence type="ECO:0000256" key="1">
    <source>
        <dbReference type="ARBA" id="ARBA00000085"/>
    </source>
</evidence>
<dbReference type="InterPro" id="IPR005467">
    <property type="entry name" value="His_kinase_dom"/>
</dbReference>
<evidence type="ECO:0000259" key="9">
    <source>
        <dbReference type="PROSITE" id="PS50109"/>
    </source>
</evidence>
<dbReference type="SMART" id="SM00388">
    <property type="entry name" value="HisKA"/>
    <property type="match status" value="1"/>
</dbReference>
<dbReference type="InterPro" id="IPR004358">
    <property type="entry name" value="Sig_transdc_His_kin-like_C"/>
</dbReference>
<dbReference type="Gene3D" id="3.30.565.10">
    <property type="entry name" value="Histidine kinase-like ATPase, C-terminal domain"/>
    <property type="match status" value="1"/>
</dbReference>
<dbReference type="InterPro" id="IPR036097">
    <property type="entry name" value="HisK_dim/P_sf"/>
</dbReference>
<dbReference type="InterPro" id="IPR001610">
    <property type="entry name" value="PAC"/>
</dbReference>
<dbReference type="CDD" id="cd00075">
    <property type="entry name" value="HATPase"/>
    <property type="match status" value="1"/>
</dbReference>
<feature type="domain" description="PAS" evidence="10">
    <location>
        <begin position="27"/>
        <end position="66"/>
    </location>
</feature>
<dbReference type="Gene3D" id="1.10.287.130">
    <property type="match status" value="1"/>
</dbReference>
<dbReference type="PANTHER" id="PTHR43065">
    <property type="entry name" value="SENSOR HISTIDINE KINASE"/>
    <property type="match status" value="1"/>
</dbReference>
<dbReference type="PROSITE" id="PS50109">
    <property type="entry name" value="HIS_KIN"/>
    <property type="match status" value="1"/>
</dbReference>
<dbReference type="InterPro" id="IPR035965">
    <property type="entry name" value="PAS-like_dom_sf"/>
</dbReference>
<dbReference type="SUPFAM" id="SSF47384">
    <property type="entry name" value="Homodimeric domain of signal transducing histidine kinase"/>
    <property type="match status" value="1"/>
</dbReference>
<dbReference type="Pfam" id="PF00512">
    <property type="entry name" value="HisKA"/>
    <property type="match status" value="1"/>
</dbReference>
<keyword evidence="5" id="KW-0547">Nucleotide-binding</keyword>
<dbReference type="InterPro" id="IPR000014">
    <property type="entry name" value="PAS"/>
</dbReference>
<evidence type="ECO:0000259" key="10">
    <source>
        <dbReference type="PROSITE" id="PS50112"/>
    </source>
</evidence>
<accession>A0A0C2R9S8</accession>
<dbReference type="GO" id="GO:0005524">
    <property type="term" value="F:ATP binding"/>
    <property type="evidence" value="ECO:0007669"/>
    <property type="project" value="UniProtKB-KW"/>
</dbReference>
<evidence type="ECO:0000256" key="5">
    <source>
        <dbReference type="ARBA" id="ARBA00022741"/>
    </source>
</evidence>
<keyword evidence="7" id="KW-0067">ATP-binding</keyword>
<dbReference type="NCBIfam" id="TIGR00229">
    <property type="entry name" value="sensory_box"/>
    <property type="match status" value="2"/>
</dbReference>
<dbReference type="Pfam" id="PF02518">
    <property type="entry name" value="HATPase_c"/>
    <property type="match status" value="1"/>
</dbReference>
<feature type="domain" description="PAS" evidence="10">
    <location>
        <begin position="158"/>
        <end position="188"/>
    </location>
</feature>